<feature type="active site" description="Proton donor" evidence="6">
    <location>
        <position position="765"/>
    </location>
</feature>
<feature type="active site" description="Proton donor" evidence="6">
    <location>
        <position position="516"/>
    </location>
</feature>
<evidence type="ECO:0000256" key="10">
    <source>
        <dbReference type="SAM" id="MobiDB-lite"/>
    </source>
</evidence>
<keyword evidence="4 9" id="KW-0378">Hydrolase</keyword>
<dbReference type="InterPro" id="IPR050749">
    <property type="entry name" value="Glycosyl_Hydrolase_47"/>
</dbReference>
<feature type="binding site" evidence="7">
    <location>
        <position position="913"/>
    </location>
    <ligand>
        <name>Ca(2+)</name>
        <dbReference type="ChEBI" id="CHEBI:29108"/>
    </ligand>
</feature>
<evidence type="ECO:0000313" key="13">
    <source>
        <dbReference type="EMBL" id="EEY14552.1"/>
    </source>
</evidence>
<dbReference type="EMBL" id="DS985214">
    <property type="protein sequence ID" value="EEY14552.1"/>
    <property type="molecule type" value="Genomic_DNA"/>
</dbReference>
<evidence type="ECO:0000313" key="14">
    <source>
        <dbReference type="Proteomes" id="UP000008698"/>
    </source>
</evidence>
<dbReference type="GO" id="GO:0004571">
    <property type="term" value="F:mannosyl-oligosaccharide 1,2-alpha-mannosidase activity"/>
    <property type="evidence" value="ECO:0007669"/>
    <property type="project" value="InterPro"/>
</dbReference>
<dbReference type="InterPro" id="IPR012341">
    <property type="entry name" value="6hp_glycosidase-like_sf"/>
</dbReference>
<keyword evidence="11" id="KW-0732">Signal</keyword>
<dbReference type="GeneID" id="9530548"/>
<comment type="cofactor">
    <cofactor evidence="1 7">
        <name>Ca(2+)</name>
        <dbReference type="ChEBI" id="CHEBI:29108"/>
    </cofactor>
</comment>
<dbReference type="RefSeq" id="XP_003008978.1">
    <property type="nucleotide sequence ID" value="XM_003008932.1"/>
</dbReference>
<dbReference type="Pfam" id="PF01532">
    <property type="entry name" value="Glyco_hydro_47"/>
    <property type="match status" value="1"/>
</dbReference>
<protein>
    <recommendedName>
        <fullName evidence="9">alpha-1,2-Mannosidase</fullName>
        <ecNumber evidence="9">3.2.1.-</ecNumber>
    </recommendedName>
</protein>
<feature type="disulfide bond" evidence="8">
    <location>
        <begin position="722"/>
        <end position="751"/>
    </location>
</feature>
<gene>
    <name evidence="13" type="ORF">VDBG_00660</name>
</gene>
<comment type="similarity">
    <text evidence="3 9">Belongs to the glycosyl hydrolase 47 family.</text>
</comment>
<feature type="chain" id="PRO_5003002553" description="alpha-1,2-Mannosidase" evidence="11">
    <location>
        <begin position="22"/>
        <end position="926"/>
    </location>
</feature>
<keyword evidence="7" id="KW-0479">Metal-binding</keyword>
<keyword evidence="5 8" id="KW-1015">Disulfide bond</keyword>
<evidence type="ECO:0000256" key="1">
    <source>
        <dbReference type="ARBA" id="ARBA00001913"/>
    </source>
</evidence>
<dbReference type="AlphaFoldDB" id="C9S6R1"/>
<organism evidence="14">
    <name type="scientific">Verticillium alfalfae (strain VaMs.102 / ATCC MYA-4576 / FGSC 10136)</name>
    <name type="common">Verticillium wilt of alfalfa</name>
    <name type="synonym">Verticillium albo-atrum</name>
    <dbReference type="NCBI Taxonomy" id="526221"/>
    <lineage>
        <taxon>Eukaryota</taxon>
        <taxon>Fungi</taxon>
        <taxon>Dikarya</taxon>
        <taxon>Ascomycota</taxon>
        <taxon>Pezizomycotina</taxon>
        <taxon>Sordariomycetes</taxon>
        <taxon>Hypocreomycetidae</taxon>
        <taxon>Glomerellales</taxon>
        <taxon>Plectosphaerellaceae</taxon>
        <taxon>Verticillium</taxon>
    </lineage>
</organism>
<feature type="signal peptide" evidence="11">
    <location>
        <begin position="1"/>
        <end position="21"/>
    </location>
</feature>
<evidence type="ECO:0000256" key="3">
    <source>
        <dbReference type="ARBA" id="ARBA00007658"/>
    </source>
</evidence>
<accession>C9S6R1</accession>
<evidence type="ECO:0000256" key="4">
    <source>
        <dbReference type="ARBA" id="ARBA00022801"/>
    </source>
</evidence>
<dbReference type="InterPro" id="IPR001382">
    <property type="entry name" value="Glyco_hydro_47"/>
</dbReference>
<dbReference type="SUPFAM" id="SSF48225">
    <property type="entry name" value="Seven-hairpin glycosidases"/>
    <property type="match status" value="1"/>
</dbReference>
<evidence type="ECO:0000259" key="12">
    <source>
        <dbReference type="Pfam" id="PF01368"/>
    </source>
</evidence>
<dbReference type="GO" id="GO:0005975">
    <property type="term" value="P:carbohydrate metabolic process"/>
    <property type="evidence" value="ECO:0007669"/>
    <property type="project" value="InterPro"/>
</dbReference>
<reference evidence="14" key="1">
    <citation type="journal article" date="2011" name="PLoS Pathog.">
        <title>Comparative genomics yields insights into niche adaptation of plant vascular wilt pathogens.</title>
        <authorList>
            <person name="Klosterman S.J."/>
            <person name="Subbarao K.V."/>
            <person name="Kang S."/>
            <person name="Veronese P."/>
            <person name="Gold S.E."/>
            <person name="Thomma B.P.H.J."/>
            <person name="Chen Z."/>
            <person name="Henrissat B."/>
            <person name="Lee Y.-H."/>
            <person name="Park J."/>
            <person name="Garcia-Pedrajas M.D."/>
            <person name="Barbara D.J."/>
            <person name="Anchieta A."/>
            <person name="de Jonge R."/>
            <person name="Santhanam P."/>
            <person name="Maruthachalam K."/>
            <person name="Atallah Z."/>
            <person name="Amyotte S.G."/>
            <person name="Paz Z."/>
            <person name="Inderbitzin P."/>
            <person name="Hayes R.J."/>
            <person name="Heiman D.I."/>
            <person name="Young S."/>
            <person name="Zeng Q."/>
            <person name="Engels R."/>
            <person name="Galagan J."/>
            <person name="Cuomo C.A."/>
            <person name="Dobinson K.F."/>
            <person name="Ma L.-J."/>
        </authorList>
    </citation>
    <scope>NUCLEOTIDE SEQUENCE [LARGE SCALE GENOMIC DNA]</scope>
    <source>
        <strain evidence="14">VaMs.102 / ATCC MYA-4576 / FGSC 10136</strain>
    </source>
</reference>
<dbReference type="Pfam" id="PF01368">
    <property type="entry name" value="DHH"/>
    <property type="match status" value="1"/>
</dbReference>
<dbReference type="FunFam" id="1.50.10.10:FF:000037">
    <property type="entry name" value="alpha-1,2-Mannosidase"/>
    <property type="match status" value="1"/>
</dbReference>
<dbReference type="InterPro" id="IPR036026">
    <property type="entry name" value="Seven-hairpin_glycosidases"/>
</dbReference>
<proteinExistence type="inferred from homology"/>
<dbReference type="EC" id="3.2.1.-" evidence="9"/>
<dbReference type="GO" id="GO:0036503">
    <property type="term" value="P:ERAD pathway"/>
    <property type="evidence" value="ECO:0007669"/>
    <property type="project" value="UniProtKB-ARBA"/>
</dbReference>
<dbReference type="GO" id="GO:0005783">
    <property type="term" value="C:endoplasmic reticulum"/>
    <property type="evidence" value="ECO:0007669"/>
    <property type="project" value="TreeGrafter"/>
</dbReference>
<keyword evidence="14" id="KW-1185">Reference proteome</keyword>
<feature type="compositionally biased region" description="Polar residues" evidence="10">
    <location>
        <begin position="34"/>
        <end position="43"/>
    </location>
</feature>
<comment type="pathway">
    <text evidence="2">Protein modification; protein glycosylation.</text>
</comment>
<dbReference type="OrthoDB" id="8118055at2759"/>
<evidence type="ECO:0000256" key="5">
    <source>
        <dbReference type="ARBA" id="ARBA00023157"/>
    </source>
</evidence>
<dbReference type="PRINTS" id="PR00747">
    <property type="entry name" value="GLYHDRLASE47"/>
</dbReference>
<dbReference type="HOGENOM" id="CLU_315515_0_0_1"/>
<keyword evidence="7" id="KW-0106">Calcium</keyword>
<dbReference type="KEGG" id="val:VDBG_00660"/>
<dbReference type="STRING" id="526221.C9S6R1"/>
<dbReference type="Gene3D" id="3.90.1640.10">
    <property type="entry name" value="inorganic pyrophosphatase (n-terminal core)"/>
    <property type="match status" value="1"/>
</dbReference>
<dbReference type="eggNOG" id="KOG2204">
    <property type="taxonomic scope" value="Eukaryota"/>
</dbReference>
<dbReference type="SUPFAM" id="SSF64182">
    <property type="entry name" value="DHH phosphoesterases"/>
    <property type="match status" value="1"/>
</dbReference>
<dbReference type="InterPro" id="IPR001667">
    <property type="entry name" value="DDH_dom"/>
</dbReference>
<feature type="active site" evidence="6">
    <location>
        <position position="824"/>
    </location>
</feature>
<feature type="active site" evidence="6">
    <location>
        <position position="650"/>
    </location>
</feature>
<evidence type="ECO:0000256" key="6">
    <source>
        <dbReference type="PIRSR" id="PIRSR601382-1"/>
    </source>
</evidence>
<dbReference type="Gene3D" id="1.50.10.10">
    <property type="match status" value="1"/>
</dbReference>
<evidence type="ECO:0000256" key="9">
    <source>
        <dbReference type="RuleBase" id="RU361193"/>
    </source>
</evidence>
<evidence type="ECO:0000256" key="7">
    <source>
        <dbReference type="PIRSR" id="PIRSR601382-2"/>
    </source>
</evidence>
<evidence type="ECO:0000256" key="8">
    <source>
        <dbReference type="PIRSR" id="PIRSR601382-3"/>
    </source>
</evidence>
<evidence type="ECO:0000256" key="11">
    <source>
        <dbReference type="SAM" id="SignalP"/>
    </source>
</evidence>
<evidence type="ECO:0000256" key="2">
    <source>
        <dbReference type="ARBA" id="ARBA00004922"/>
    </source>
</evidence>
<dbReference type="PANTHER" id="PTHR11742">
    <property type="entry name" value="MANNOSYL-OLIGOSACCHARIDE ALPHA-1,2-MANNOSIDASE-RELATED"/>
    <property type="match status" value="1"/>
</dbReference>
<sequence>MHLSQMCLLGASLGACLFAEAKPLEDLSQQHVMAEPDSTQTAQGPRETGVGHFSKWSRETKRRFLIDWQAGRSSEWTIVQGNEGGDLDSMTAALTWAYHLQHSTFNTSNPIKAIALLQTPTDALDLRPENKIALDNSQMSSGHSDLLTIEELPEDPETLANDIKGIVIVDHPVPLRKWHDAKLLSIFDHHKDNGAGPHAEPRIFEKVASCTTIVARQMLDELEALPEEYHMPHELLELILSAIAIDAGGLRDATEEDRKTAQRSHAFSGAQTTALSGTRCVLSGFPMRFGAGYRPGVAVEQRPHARGLSSHPARHEHRDAHSACAHVFNTAAIMITLRRSSRRPILLCISLILLLFWHFGLPPSVRRQPKPIPDTQGVLYRRSSFDWANLRRQYPRDKLLRLPKGDPITFPRVQRDPSQSSSPATAVEVIQSRRNAVLNAFRRSWASYQKHAWTWDELMPVSGQGKNPFGGFAASIVDSLDTLWIMGLRREFDQAVQAVALIDWDNTTMTSINMFETTIRHLGGLLSAYDLSSEPVLLAKATELGDMLYAGFDTENGMPPFWFKFSAAKYGHQVGGDRDSSASGCSMSMEFTRLSQITGDPKYYDATERVKQFLRDTQQDTLIPGMWPAFLNYRKMLATDTHFTIGGQADSLYEYLPKMHALLGGRDPQYAKMAEEALDTVSKNLVFRPLIPDNADILFIGDTNAHKTRANEHVPEMQHLSCFAGGMYALASRLLNRPDYMSIAEKITRGCVWSYKAFPTGLMAEISSHISCAQLTTPPNTDLQAACEWSEKAWKLQTFSRGIQDTMPMGFRSVRDPHYLLRPEAIESVFYMWRITGAEEWRDAAWDMFQAIVNATETKLAYSAIRTVIVPKGGETEKTDSMESFWFSETLKYFYLIFSDDDVLSLDEWVLNTEAHPFKRPRPGSA</sequence>
<name>C9S6R1_VERA1</name>
<keyword evidence="9" id="KW-0326">Glycosidase</keyword>
<dbReference type="GO" id="GO:0016020">
    <property type="term" value="C:membrane"/>
    <property type="evidence" value="ECO:0007669"/>
    <property type="project" value="InterPro"/>
</dbReference>
<dbReference type="Proteomes" id="UP000008698">
    <property type="component" value="Unassembled WGS sequence"/>
</dbReference>
<feature type="region of interest" description="Disordered" evidence="10">
    <location>
        <begin position="34"/>
        <end position="53"/>
    </location>
</feature>
<feature type="domain" description="DDH" evidence="12">
    <location>
        <begin position="78"/>
        <end position="243"/>
    </location>
</feature>
<dbReference type="InterPro" id="IPR038763">
    <property type="entry name" value="DHH_sf"/>
</dbReference>
<dbReference type="UniPathway" id="UPA00378"/>
<dbReference type="GO" id="GO:0005509">
    <property type="term" value="F:calcium ion binding"/>
    <property type="evidence" value="ECO:0007669"/>
    <property type="project" value="InterPro"/>
</dbReference>
<dbReference type="eggNOG" id="KOG4129">
    <property type="taxonomic scope" value="Eukaryota"/>
</dbReference>
<dbReference type="PANTHER" id="PTHR11742:SF89">
    <property type="entry name" value="ALPHA-1,2-MANNOSIDASE"/>
    <property type="match status" value="1"/>
</dbReference>